<dbReference type="PANTHER" id="PTHR36985:SF1">
    <property type="entry name" value="TRANSLOCATION AND ASSEMBLY MODULE SUBUNIT TAMB"/>
    <property type="match status" value="1"/>
</dbReference>
<dbReference type="RefSeq" id="WP_007172728.1">
    <property type="nucleotide sequence ID" value="NZ_GG704780.1"/>
</dbReference>
<feature type="domain" description="Translocation and assembly module TamB C-terminal" evidence="6">
    <location>
        <begin position="1096"/>
        <end position="1476"/>
    </location>
</feature>
<dbReference type="GO" id="GO:0005886">
    <property type="term" value="C:plasma membrane"/>
    <property type="evidence" value="ECO:0007669"/>
    <property type="project" value="InterPro"/>
</dbReference>
<comment type="caution">
    <text evidence="7">The sequence shown here is derived from an EMBL/GenBank/DDBJ whole genome shotgun (WGS) entry which is preliminary data.</text>
</comment>
<gene>
    <name evidence="7" type="ORF">HMPREF0645_0614</name>
</gene>
<dbReference type="PANTHER" id="PTHR36985">
    <property type="entry name" value="TRANSLOCATION AND ASSEMBLY MODULE SUBUNIT TAMB"/>
    <property type="match status" value="1"/>
</dbReference>
<dbReference type="HOGENOM" id="CLU_002997_0_0_10"/>
<evidence type="ECO:0000256" key="5">
    <source>
        <dbReference type="SAM" id="Phobius"/>
    </source>
</evidence>
<sequence length="1541" mass="171941">MKKYVKWVGIGILIPVLLMIVLCLLFYFPPFQKWAVKQVTAYASQEMGLQISVGHVSLAFPLDLALEDVKVLQPNDSLEHVTDTVADIGRVVADVQLRPLFDKQVMIDKLAFDHMKVNTSNFIPTARIRGTVGHLDLKAHGIDLNDERVNINHASLRDAVLDIALTDTVIPDTMPSENFWKIKLAQLKVEDTDFILHMPGDTLSVKAYLGRTLARNTYMDLYQGLYSVGHLDWNNGRLQYDKNYEPKVEGLDYSHLSLDAIKLKADSFRYCNSKLDMKILAATFREKSGLAVENLQGKLAMDSTRFALPDLNLKTEAGTELSLAYDMDLQAFDDTQPGKLGMQLKGQIGKQDLITIAGNSLPRELARRWPAKPLIAVADIQGNLKDAAIKNLNLVLPGAFKLKTRGSAKNITAPKQLMADLDINAHTYDLGFVKALMDKEMQKTIRLPYGIGLNGRLKIAGSKYASTFSATQGGGSVKGHVGLDIDRMAYTAKLNAKALPLQNFLPHMNLHAFTGTIDAQGKGTDFMSPATHMAANIRIQDFQYDTYCLDNSDIEMTARNGRVLAHVRSDNPQVKGNFTVDALTRGKVLRGTVSGEFDQIDMRSLNITEDTLLLSACAHIDLASNLKDMYRVRGTMSDITLKNPTNVYRPGTLELDVCTSRDTTWAIVEQGDFTMNLSSPDGYEQFIKHNQGFVTELQTQLKNKRVDKESLRNHLPAARLYLVSGKDNIVSRFLNYYGYGLSSLFVDLTSSPHTGLNGDAYADSLMVNGFQIDTVRFRFISDASNMTYSAQVRNGKNNPDYVFNALLDGSINERGTYAKARIYDWKDSLGIRLALQAAMEQHGVSLHLVGDKPILGYKEFSVNDSNYIFMGDNGRVSANMAMRADDGMGIQIFSNDNNRDVLQDITVSTRRFDIGDVIGMIPFTPDIRGVMNGDFHMLQTPNELTVSSSVNIAKLTYEGNEMGDVGSEFTYMPRPDGGQYVDGILIHNGSEVGVLTGTYFPKGAGTLDATVDLERFPLDLANGFIPDKIIGFKGYAEGLLSIKGSLSSPNVNGEVYLDSTYMFSDPYGVEMRFANDPVTIKNSRLLFENFEMFAHNESALNVQGYFDFANTDRMNMNIRMRANNYLLIDSKENTRSDTYGQAYVNFYGTMQGLLDNLRMRGRLEVLGTTDLKYNLKDSPLSTDNQLDGLVEFVSFEDTTKQVINRPPLTGLNMDMSINIDEGARVVCYLNADHSNYIDIVGGGDMRLRYNPVDEMHLTGRYTIGSGEMKYAMPVIPLKTFTIQENSYIQFRGDPMNPTLNLTATEETKSTVGGSSGDGRVVKFKSGVVVTKTLNDMGLEFIIDAPEDMSIHNQLQVMSKEERGKIAVTMLTTGMYLSDGNTSGFTMNSALSAFLNSQINQISNKALRTLDVSLGVDNSFDNSGMLHTDYSFKFAKRFWNNRLRIVVGGKLSSGADVNYEEETFFDNVTFEYRLSPTSNKYLNLFYMRDDYDWLEGDVSKFGAGFMWKRKLSHFKDIFRFDKGDKLLQPILTDSVRQDTIKK</sequence>
<evidence type="ECO:0000256" key="1">
    <source>
        <dbReference type="ARBA" id="ARBA00004167"/>
    </source>
</evidence>
<evidence type="ECO:0000313" key="7">
    <source>
        <dbReference type="EMBL" id="EFA44939.1"/>
    </source>
</evidence>
<keyword evidence="2 5" id="KW-0812">Transmembrane</keyword>
<organism evidence="7 8">
    <name type="scientific">Hallella bergensis DSM 17361</name>
    <dbReference type="NCBI Taxonomy" id="585502"/>
    <lineage>
        <taxon>Bacteria</taxon>
        <taxon>Pseudomonadati</taxon>
        <taxon>Bacteroidota</taxon>
        <taxon>Bacteroidia</taxon>
        <taxon>Bacteroidales</taxon>
        <taxon>Prevotellaceae</taxon>
        <taxon>Hallella</taxon>
    </lineage>
</organism>
<dbReference type="EMBL" id="ACKS01000030">
    <property type="protein sequence ID" value="EFA44939.1"/>
    <property type="molecule type" value="Genomic_DNA"/>
</dbReference>
<evidence type="ECO:0000256" key="2">
    <source>
        <dbReference type="ARBA" id="ARBA00022692"/>
    </source>
</evidence>
<comment type="subcellular location">
    <subcellularLocation>
        <location evidence="1">Membrane</location>
        <topology evidence="1">Single-pass membrane protein</topology>
    </subcellularLocation>
</comment>
<evidence type="ECO:0000259" key="6">
    <source>
        <dbReference type="Pfam" id="PF04357"/>
    </source>
</evidence>
<dbReference type="OrthoDB" id="9811276at2"/>
<dbReference type="eggNOG" id="COG2911">
    <property type="taxonomic scope" value="Bacteria"/>
</dbReference>
<name>D1PUH9_9BACT</name>
<keyword evidence="3 5" id="KW-1133">Transmembrane helix</keyword>
<evidence type="ECO:0000256" key="3">
    <source>
        <dbReference type="ARBA" id="ARBA00022989"/>
    </source>
</evidence>
<feature type="transmembrane region" description="Helical" evidence="5">
    <location>
        <begin position="7"/>
        <end position="28"/>
    </location>
</feature>
<dbReference type="InterPro" id="IPR007452">
    <property type="entry name" value="TamB_C"/>
</dbReference>
<evidence type="ECO:0000313" key="8">
    <source>
        <dbReference type="Proteomes" id="UP000003160"/>
    </source>
</evidence>
<protein>
    <recommendedName>
        <fullName evidence="6">Translocation and assembly module TamB C-terminal domain-containing protein</fullName>
    </recommendedName>
</protein>
<keyword evidence="8" id="KW-1185">Reference proteome</keyword>
<proteinExistence type="predicted"/>
<dbReference type="Proteomes" id="UP000003160">
    <property type="component" value="Unassembled WGS sequence"/>
</dbReference>
<keyword evidence="4 5" id="KW-0472">Membrane</keyword>
<accession>D1PUH9</accession>
<evidence type="ECO:0000256" key="4">
    <source>
        <dbReference type="ARBA" id="ARBA00023136"/>
    </source>
</evidence>
<dbReference type="Pfam" id="PF04357">
    <property type="entry name" value="TamB"/>
    <property type="match status" value="1"/>
</dbReference>
<dbReference type="GO" id="GO:0009306">
    <property type="term" value="P:protein secretion"/>
    <property type="evidence" value="ECO:0007669"/>
    <property type="project" value="InterPro"/>
</dbReference>
<reference evidence="7 8" key="1">
    <citation type="submission" date="2009-10" db="EMBL/GenBank/DDBJ databases">
        <authorList>
            <person name="Qin X."/>
            <person name="Bachman B."/>
            <person name="Battles P."/>
            <person name="Bell A."/>
            <person name="Bess C."/>
            <person name="Bickham C."/>
            <person name="Chaboub L."/>
            <person name="Chen D."/>
            <person name="Coyle M."/>
            <person name="Deiros D.R."/>
            <person name="Dinh H."/>
            <person name="Forbes L."/>
            <person name="Fowler G."/>
            <person name="Francisco L."/>
            <person name="Fu Q."/>
            <person name="Gubbala S."/>
            <person name="Hale W."/>
            <person name="Han Y."/>
            <person name="Hemphill L."/>
            <person name="Highlander S.K."/>
            <person name="Hirani K."/>
            <person name="Hogues M."/>
            <person name="Jackson L."/>
            <person name="Jakkamsetti A."/>
            <person name="Javaid M."/>
            <person name="Jiang H."/>
            <person name="Korchina V."/>
            <person name="Kovar C."/>
            <person name="Lara F."/>
            <person name="Lee S."/>
            <person name="Mata R."/>
            <person name="Mathew T."/>
            <person name="Moen C."/>
            <person name="Morales K."/>
            <person name="Munidasa M."/>
            <person name="Nazareth L."/>
            <person name="Ngo R."/>
            <person name="Nguyen L."/>
            <person name="Okwuonu G."/>
            <person name="Ongeri F."/>
            <person name="Patil S."/>
            <person name="Petrosino J."/>
            <person name="Pham C."/>
            <person name="Pham P."/>
            <person name="Pu L.-L."/>
            <person name="Puazo M."/>
            <person name="Raj R."/>
            <person name="Reid J."/>
            <person name="Rouhana J."/>
            <person name="Saada N."/>
            <person name="Shang Y."/>
            <person name="Simmons D."/>
            <person name="Thornton R."/>
            <person name="Warren J."/>
            <person name="Weissenberger G."/>
            <person name="Zhang J."/>
            <person name="Zhang L."/>
            <person name="Zhou C."/>
            <person name="Zhu D."/>
            <person name="Muzny D."/>
            <person name="Worley K."/>
            <person name="Gibbs R."/>
        </authorList>
    </citation>
    <scope>NUCLEOTIDE SEQUENCE [LARGE SCALE GENOMIC DNA]</scope>
    <source>
        <strain evidence="7 8">DSM 17361</strain>
    </source>
</reference>